<evidence type="ECO:0000256" key="1">
    <source>
        <dbReference type="ARBA" id="ARBA00000073"/>
    </source>
</evidence>
<dbReference type="PANTHER" id="PTHR21600:SF83">
    <property type="entry name" value="PSEUDOURIDYLATE SYNTHASE RPUSD4, MITOCHONDRIAL"/>
    <property type="match status" value="1"/>
</dbReference>
<dbReference type="InterPro" id="IPR020103">
    <property type="entry name" value="PsdUridine_synth_cat_dom_sf"/>
</dbReference>
<feature type="domain" description="Pseudouridine synthase RsuA/RluA-like" evidence="6">
    <location>
        <begin position="11"/>
        <end position="167"/>
    </location>
</feature>
<dbReference type="InterPro" id="IPR006145">
    <property type="entry name" value="PsdUridine_synth_RsuA/RluA"/>
</dbReference>
<dbReference type="Gene3D" id="3.30.2350.10">
    <property type="entry name" value="Pseudouridine synthase"/>
    <property type="match status" value="1"/>
</dbReference>
<protein>
    <recommendedName>
        <fullName evidence="4">RNA pseudouridylate synthase</fullName>
    </recommendedName>
    <alternativeName>
        <fullName evidence="5">RNA-uridine isomerase</fullName>
    </alternativeName>
</protein>
<dbReference type="EMBL" id="JAGGLI010000001">
    <property type="protein sequence ID" value="MBP2026256.1"/>
    <property type="molecule type" value="Genomic_DNA"/>
</dbReference>
<gene>
    <name evidence="7" type="ORF">J2Z35_000045</name>
</gene>
<keyword evidence="3 7" id="KW-0413">Isomerase</keyword>
<name>A0ABS4KG68_9FIRM</name>
<dbReference type="GO" id="GO:0160140">
    <property type="term" value="F:23S rRNA pseudouridine(1911/1915/1917) synthase activity"/>
    <property type="evidence" value="ECO:0007669"/>
    <property type="project" value="UniProtKB-EC"/>
</dbReference>
<evidence type="ECO:0000256" key="3">
    <source>
        <dbReference type="ARBA" id="ARBA00023235"/>
    </source>
</evidence>
<evidence type="ECO:0000313" key="7">
    <source>
        <dbReference type="EMBL" id="MBP2026256.1"/>
    </source>
</evidence>
<reference evidence="7 8" key="1">
    <citation type="submission" date="2021-03" db="EMBL/GenBank/DDBJ databases">
        <title>Genomic Encyclopedia of Type Strains, Phase IV (KMG-IV): sequencing the most valuable type-strain genomes for metagenomic binning, comparative biology and taxonomic classification.</title>
        <authorList>
            <person name="Goeker M."/>
        </authorList>
    </citation>
    <scope>NUCLEOTIDE SEQUENCE [LARGE SCALE GENOMIC DNA]</scope>
    <source>
        <strain evidence="7 8">DSM 27512</strain>
    </source>
</reference>
<organism evidence="7 8">
    <name type="scientific">Acetoanaerobium pronyense</name>
    <dbReference type="NCBI Taxonomy" id="1482736"/>
    <lineage>
        <taxon>Bacteria</taxon>
        <taxon>Bacillati</taxon>
        <taxon>Bacillota</taxon>
        <taxon>Clostridia</taxon>
        <taxon>Peptostreptococcales</taxon>
        <taxon>Filifactoraceae</taxon>
        <taxon>Acetoanaerobium</taxon>
    </lineage>
</organism>
<evidence type="ECO:0000256" key="2">
    <source>
        <dbReference type="ARBA" id="ARBA00010876"/>
    </source>
</evidence>
<dbReference type="SUPFAM" id="SSF55120">
    <property type="entry name" value="Pseudouridine synthase"/>
    <property type="match status" value="1"/>
</dbReference>
<comment type="caution">
    <text evidence="7">The sequence shown here is derived from an EMBL/GenBank/DDBJ whole genome shotgun (WGS) entry which is preliminary data.</text>
</comment>
<proteinExistence type="inferred from homology"/>
<comment type="similarity">
    <text evidence="2">Belongs to the pseudouridine synthase RluA family.</text>
</comment>
<dbReference type="RefSeq" id="WP_209658137.1">
    <property type="nucleotide sequence ID" value="NZ_JAGGLI010000001.1"/>
</dbReference>
<dbReference type="CDD" id="cd02869">
    <property type="entry name" value="PseudoU_synth_RluA_like"/>
    <property type="match status" value="1"/>
</dbReference>
<sequence>MKIDVIYEDNHIIVANKPFSIPTQEDESKDMDMLRIIKGYIKEKYNKPGEVFIGLLHRLDRVSGGVMVFARTSKAASRLSEQIRKKKVSKTYLTVVEGILESKDGEMIDYLLKDKEKNKVKSVDSQTKNSKEAILQYKVLDEKDNMSLVEVNLITGRSHQIRVQFSSRGFPILGDMKYGSKNPREKSIALWSNSLSFEHPTLKETMKFESNPPKEYPWNLF</sequence>
<dbReference type="PANTHER" id="PTHR21600">
    <property type="entry name" value="MITOCHONDRIAL RNA PSEUDOURIDINE SYNTHASE"/>
    <property type="match status" value="1"/>
</dbReference>
<dbReference type="InterPro" id="IPR050188">
    <property type="entry name" value="RluA_PseudoU_synthase"/>
</dbReference>
<dbReference type="Proteomes" id="UP001314903">
    <property type="component" value="Unassembled WGS sequence"/>
</dbReference>
<evidence type="ECO:0000256" key="5">
    <source>
        <dbReference type="ARBA" id="ARBA00033164"/>
    </source>
</evidence>
<comment type="catalytic activity">
    <reaction evidence="1">
        <text>a uridine in RNA = a pseudouridine in RNA</text>
        <dbReference type="Rhea" id="RHEA:48348"/>
        <dbReference type="Rhea" id="RHEA-COMP:12068"/>
        <dbReference type="Rhea" id="RHEA-COMP:12069"/>
        <dbReference type="ChEBI" id="CHEBI:65314"/>
        <dbReference type="ChEBI" id="CHEBI:65315"/>
    </reaction>
</comment>
<evidence type="ECO:0000313" key="8">
    <source>
        <dbReference type="Proteomes" id="UP001314903"/>
    </source>
</evidence>
<accession>A0ABS4KG68</accession>
<dbReference type="Pfam" id="PF00849">
    <property type="entry name" value="PseudoU_synth_2"/>
    <property type="match status" value="1"/>
</dbReference>
<evidence type="ECO:0000256" key="4">
    <source>
        <dbReference type="ARBA" id="ARBA00031870"/>
    </source>
</evidence>
<keyword evidence="8" id="KW-1185">Reference proteome</keyword>
<evidence type="ECO:0000259" key="6">
    <source>
        <dbReference type="Pfam" id="PF00849"/>
    </source>
</evidence>